<reference evidence="3 4" key="1">
    <citation type="journal article" date="2015" name="Genome Biol.">
        <title>Comparative genomics of Steinernema reveals deeply conserved gene regulatory networks.</title>
        <authorList>
            <person name="Dillman A.R."/>
            <person name="Macchietto M."/>
            <person name="Porter C.F."/>
            <person name="Rogers A."/>
            <person name="Williams B."/>
            <person name="Antoshechkin I."/>
            <person name="Lee M.M."/>
            <person name="Goodwin Z."/>
            <person name="Lu X."/>
            <person name="Lewis E.E."/>
            <person name="Goodrich-Blair H."/>
            <person name="Stock S.P."/>
            <person name="Adams B.J."/>
            <person name="Sternberg P.W."/>
            <person name="Mortazavi A."/>
        </authorList>
    </citation>
    <scope>NUCLEOTIDE SEQUENCE [LARGE SCALE GENOMIC DNA]</scope>
    <source>
        <strain evidence="3 4">ALL</strain>
    </source>
</reference>
<gene>
    <name evidence="3" type="ORF">L596_006465</name>
</gene>
<feature type="signal peptide" evidence="2">
    <location>
        <begin position="1"/>
        <end position="18"/>
    </location>
</feature>
<keyword evidence="4" id="KW-1185">Reference proteome</keyword>
<evidence type="ECO:0000256" key="2">
    <source>
        <dbReference type="SAM" id="SignalP"/>
    </source>
</evidence>
<evidence type="ECO:0008006" key="5">
    <source>
        <dbReference type="Google" id="ProtNLM"/>
    </source>
</evidence>
<accession>A0A4U8V4H0</accession>
<evidence type="ECO:0000313" key="3">
    <source>
        <dbReference type="EMBL" id="TMS40029.1"/>
    </source>
</evidence>
<evidence type="ECO:0000313" key="4">
    <source>
        <dbReference type="Proteomes" id="UP000298663"/>
    </source>
</evidence>
<proteinExistence type="predicted"/>
<protein>
    <recommendedName>
        <fullName evidence="5">IGFBP N-terminal domain-containing protein</fullName>
    </recommendedName>
</protein>
<sequence>MTALNAALIVALLSLALGNSMFQPCFRGSCGVNPMPQFPCVGVACPPHAIRQPCLGIGCVGNPMPQPIPQPMPMPQPIPQVIPQPMRQPCVGVHCVTCVGTSCPPPIPRPYAADDAPASASDLPRSPLPFPHGSQHPDALRRSRLSSSRHPSALHRRLLPSSACPTRCSRSTRSANSVTAGHATHAPSSAPSPVHPLRRSVLYQHESSVPLLLNNYQRVSSSKP</sequence>
<feature type="compositionally biased region" description="Polar residues" evidence="1">
    <location>
        <begin position="168"/>
        <end position="179"/>
    </location>
</feature>
<dbReference type="EMBL" id="CM016762">
    <property type="protein sequence ID" value="TMS40029.1"/>
    <property type="molecule type" value="Genomic_DNA"/>
</dbReference>
<dbReference type="Proteomes" id="UP000298663">
    <property type="component" value="Chromosome X"/>
</dbReference>
<organism evidence="3 4">
    <name type="scientific">Steinernema carpocapsae</name>
    <name type="common">Entomopathogenic nematode</name>
    <dbReference type="NCBI Taxonomy" id="34508"/>
    <lineage>
        <taxon>Eukaryota</taxon>
        <taxon>Metazoa</taxon>
        <taxon>Ecdysozoa</taxon>
        <taxon>Nematoda</taxon>
        <taxon>Chromadorea</taxon>
        <taxon>Rhabditida</taxon>
        <taxon>Tylenchina</taxon>
        <taxon>Panagrolaimomorpha</taxon>
        <taxon>Strongyloidoidea</taxon>
        <taxon>Steinernematidae</taxon>
        <taxon>Steinernema</taxon>
    </lineage>
</organism>
<evidence type="ECO:0000256" key="1">
    <source>
        <dbReference type="SAM" id="MobiDB-lite"/>
    </source>
</evidence>
<feature type="chain" id="PRO_5020768361" description="IGFBP N-terminal domain-containing protein" evidence="2">
    <location>
        <begin position="19"/>
        <end position="224"/>
    </location>
</feature>
<feature type="region of interest" description="Disordered" evidence="1">
    <location>
        <begin position="110"/>
        <end position="197"/>
    </location>
</feature>
<dbReference type="AlphaFoldDB" id="A0A4U8V4H0"/>
<reference evidence="3 4" key="2">
    <citation type="journal article" date="2019" name="G3 (Bethesda)">
        <title>Hybrid Assembly of the Genome of the Entomopathogenic Nematode Steinernema carpocapsae Identifies the X-Chromosome.</title>
        <authorList>
            <person name="Serra L."/>
            <person name="Macchietto M."/>
            <person name="Macias-Munoz A."/>
            <person name="McGill C.J."/>
            <person name="Rodriguez I.M."/>
            <person name="Rodriguez B."/>
            <person name="Murad R."/>
            <person name="Mortazavi A."/>
        </authorList>
    </citation>
    <scope>NUCLEOTIDE SEQUENCE [LARGE SCALE GENOMIC DNA]</scope>
    <source>
        <strain evidence="3 4">ALL</strain>
    </source>
</reference>
<feature type="compositionally biased region" description="Low complexity" evidence="1">
    <location>
        <begin position="110"/>
        <end position="125"/>
    </location>
</feature>
<feature type="compositionally biased region" description="Low complexity" evidence="1">
    <location>
        <begin position="182"/>
        <end position="192"/>
    </location>
</feature>
<name>A0A4U8V4H0_STECR</name>
<keyword evidence="2" id="KW-0732">Signal</keyword>